<evidence type="ECO:0000256" key="8">
    <source>
        <dbReference type="ARBA" id="ARBA00023239"/>
    </source>
</evidence>
<keyword evidence="10" id="KW-0963">Cytoplasm</keyword>
<keyword evidence="8 10" id="KW-0456">Lyase</keyword>
<dbReference type="RefSeq" id="WP_130153614.1">
    <property type="nucleotide sequence ID" value="NZ_SCFB01000004.1"/>
</dbReference>
<comment type="cofactor">
    <cofactor evidence="13">
        <name>Mg(2+)</name>
        <dbReference type="ChEBI" id="CHEBI:18420"/>
    </cofactor>
    <text evidence="13">Mg(2+) is required for catalysis and for stabilizing the dimer.</text>
</comment>
<proteinExistence type="inferred from homology"/>
<feature type="binding site" evidence="10">
    <location>
        <position position="365"/>
    </location>
    <ligand>
        <name>(2R)-2-phosphoglycerate</name>
        <dbReference type="ChEBI" id="CHEBI:58289"/>
    </ligand>
</feature>
<evidence type="ECO:0000256" key="9">
    <source>
        <dbReference type="ARBA" id="ARBA00045763"/>
    </source>
</evidence>
<comment type="caution">
    <text evidence="16">The sequence shown here is derived from an EMBL/GenBank/DDBJ whole genome shotgun (WGS) entry which is preliminary data.</text>
</comment>
<evidence type="ECO:0000256" key="3">
    <source>
        <dbReference type="ARBA" id="ARBA00012058"/>
    </source>
</evidence>
<feature type="active site" description="Proton acceptor" evidence="10 11">
    <location>
        <position position="335"/>
    </location>
</feature>
<evidence type="ECO:0000256" key="6">
    <source>
        <dbReference type="ARBA" id="ARBA00022842"/>
    </source>
</evidence>
<dbReference type="Proteomes" id="UP000293550">
    <property type="component" value="Unassembled WGS sequence"/>
</dbReference>
<keyword evidence="10 13" id="KW-0479">Metal-binding</keyword>
<dbReference type="GO" id="GO:0005576">
    <property type="term" value="C:extracellular region"/>
    <property type="evidence" value="ECO:0007669"/>
    <property type="project" value="UniProtKB-SubCell"/>
</dbReference>
<dbReference type="EC" id="4.2.1.11" evidence="3 10"/>
<evidence type="ECO:0000313" key="17">
    <source>
        <dbReference type="Proteomes" id="UP000293550"/>
    </source>
</evidence>
<dbReference type="InterPro" id="IPR000941">
    <property type="entry name" value="Enolase"/>
</dbReference>
<dbReference type="GO" id="GO:0000287">
    <property type="term" value="F:magnesium ion binding"/>
    <property type="evidence" value="ECO:0007669"/>
    <property type="project" value="UniProtKB-UniRule"/>
</dbReference>
<protein>
    <recommendedName>
        <fullName evidence="4 10">Enolase</fullName>
        <ecNumber evidence="3 10">4.2.1.11</ecNumber>
    </recommendedName>
    <alternativeName>
        <fullName evidence="10">2-phospho-D-glycerate hydro-lyase</fullName>
    </alternativeName>
    <alternativeName>
        <fullName evidence="10">2-phosphoglycerate dehydratase</fullName>
    </alternativeName>
</protein>
<comment type="similarity">
    <text evidence="2 10">Belongs to the enolase family.</text>
</comment>
<feature type="binding site" evidence="12">
    <location>
        <position position="155"/>
    </location>
    <ligand>
        <name>substrate</name>
    </ligand>
</feature>
<dbReference type="SFLD" id="SFLDS00001">
    <property type="entry name" value="Enolase"/>
    <property type="match status" value="1"/>
</dbReference>
<dbReference type="InterPro" id="IPR020809">
    <property type="entry name" value="Enolase_CS"/>
</dbReference>
<dbReference type="SMART" id="SM01193">
    <property type="entry name" value="Enolase_N"/>
    <property type="match status" value="1"/>
</dbReference>
<evidence type="ECO:0000256" key="12">
    <source>
        <dbReference type="PIRSR" id="PIRSR001400-2"/>
    </source>
</evidence>
<dbReference type="PIRSF" id="PIRSF001400">
    <property type="entry name" value="Enolase"/>
    <property type="match status" value="1"/>
</dbReference>
<evidence type="ECO:0000256" key="2">
    <source>
        <dbReference type="ARBA" id="ARBA00009604"/>
    </source>
</evidence>
<feature type="domain" description="Enolase N-terminal" evidence="15">
    <location>
        <begin position="4"/>
        <end position="134"/>
    </location>
</feature>
<feature type="binding site" evidence="10">
    <location>
        <position position="163"/>
    </location>
    <ligand>
        <name>(2R)-2-phosphoglycerate</name>
        <dbReference type="ChEBI" id="CHEBI:58289"/>
    </ligand>
</feature>
<dbReference type="SFLD" id="SFLDG00178">
    <property type="entry name" value="enolase"/>
    <property type="match status" value="1"/>
</dbReference>
<dbReference type="Gene3D" id="3.20.20.120">
    <property type="entry name" value="Enolase-like C-terminal domain"/>
    <property type="match status" value="1"/>
</dbReference>
<dbReference type="AlphaFoldDB" id="A0A4Q7DI99"/>
<dbReference type="InterPro" id="IPR036849">
    <property type="entry name" value="Enolase-like_C_sf"/>
</dbReference>
<dbReference type="InterPro" id="IPR020811">
    <property type="entry name" value="Enolase_N"/>
</dbReference>
<feature type="active site" description="Proton donor" evidence="10 11">
    <location>
        <position position="205"/>
    </location>
</feature>
<keyword evidence="7 10" id="KW-0324">Glycolysis</keyword>
<evidence type="ECO:0000256" key="10">
    <source>
        <dbReference type="HAMAP-Rule" id="MF_00318"/>
    </source>
</evidence>
<comment type="pathway">
    <text evidence="1 10">Carbohydrate degradation; glycolysis; pyruvate from D-glyceraldehyde 3-phosphate: step 4/5.</text>
</comment>
<dbReference type="PROSITE" id="PS00164">
    <property type="entry name" value="ENOLASE"/>
    <property type="match status" value="1"/>
</dbReference>
<dbReference type="Pfam" id="PF03952">
    <property type="entry name" value="Enolase_N"/>
    <property type="match status" value="1"/>
</dbReference>
<feature type="binding site" evidence="12">
    <location>
        <position position="310"/>
    </location>
    <ligand>
        <name>substrate</name>
    </ligand>
</feature>
<dbReference type="GO" id="GO:0009986">
    <property type="term" value="C:cell surface"/>
    <property type="evidence" value="ECO:0007669"/>
    <property type="project" value="UniProtKB-SubCell"/>
</dbReference>
<dbReference type="CDD" id="cd03313">
    <property type="entry name" value="enolase"/>
    <property type="match status" value="1"/>
</dbReference>
<evidence type="ECO:0000256" key="11">
    <source>
        <dbReference type="PIRSR" id="PIRSR001400-1"/>
    </source>
</evidence>
<feature type="binding site" evidence="12">
    <location>
        <position position="164"/>
    </location>
    <ligand>
        <name>substrate</name>
    </ligand>
</feature>
<dbReference type="GO" id="GO:0006096">
    <property type="term" value="P:glycolytic process"/>
    <property type="evidence" value="ECO:0007669"/>
    <property type="project" value="UniProtKB-UniRule"/>
</dbReference>
<comment type="catalytic activity">
    <reaction evidence="10">
        <text>(2R)-2-phosphoglycerate = phosphoenolpyruvate + H2O</text>
        <dbReference type="Rhea" id="RHEA:10164"/>
        <dbReference type="ChEBI" id="CHEBI:15377"/>
        <dbReference type="ChEBI" id="CHEBI:58289"/>
        <dbReference type="ChEBI" id="CHEBI:58702"/>
        <dbReference type="EC" id="4.2.1.11"/>
    </reaction>
</comment>
<evidence type="ECO:0000259" key="15">
    <source>
        <dbReference type="SMART" id="SM01193"/>
    </source>
</evidence>
<name>A0A4Q7DI99_9PROT</name>
<dbReference type="SUPFAM" id="SSF54826">
    <property type="entry name" value="Enolase N-terminal domain-like"/>
    <property type="match status" value="1"/>
</dbReference>
<keyword evidence="17" id="KW-1185">Reference proteome</keyword>
<dbReference type="SUPFAM" id="SSF51604">
    <property type="entry name" value="Enolase C-terminal domain-like"/>
    <property type="match status" value="1"/>
</dbReference>
<feature type="binding site" evidence="12">
    <location>
        <begin position="362"/>
        <end position="365"/>
    </location>
    <ligand>
        <name>substrate</name>
    </ligand>
</feature>
<evidence type="ECO:0000256" key="1">
    <source>
        <dbReference type="ARBA" id="ARBA00005031"/>
    </source>
</evidence>
<feature type="binding site" evidence="10 13">
    <location>
        <position position="242"/>
    </location>
    <ligand>
        <name>Mg(2+)</name>
        <dbReference type="ChEBI" id="CHEBI:18420"/>
    </ligand>
</feature>
<feature type="binding site" evidence="10">
    <location>
        <position position="364"/>
    </location>
    <ligand>
        <name>(2R)-2-phosphoglycerate</name>
        <dbReference type="ChEBI" id="CHEBI:58289"/>
    </ligand>
</feature>
<sequence length="419" mass="45043">MPEIINIAAREILDSRGNPTVEVDVLLECGSLGRAAVPSGASTGTFEAVEKRDQDPNRYHGKGVLQVIDAIEGEIFDALAGELGDDQAEVDKILIDLDGTPNKSRLGANALLGVSLAVAKASADSFNMPLYRYLGGIHTNRLPMPMMNILNGGAHADNDIDIQEFMMIPSSAKDIGTAIRMGAEVFHKLKSLLKKAGHSTNVGDEGGLAPALKSTNEALDFILKAIEAAGYRPGVDINLALDVAANELYKDGSYHLEGRVYNSEQLVDFYAQLAKNYPLISIEDGLFEEDWNGWSHMNQVLGGSLQLVGDDLFVTNPERLLRGIKEKAANAILIKPNQIGTLTETLNTIQIAQHHGFKTIISHRSGETEDTTIADLAVATGAGQIKTGSLCRSDRVAKYNRLIRIAEEIGESATLGSLV</sequence>
<dbReference type="EMBL" id="SCFB01000004">
    <property type="protein sequence ID" value="RZI46513.1"/>
    <property type="molecule type" value="Genomic_DNA"/>
</dbReference>
<feature type="binding site" evidence="12">
    <location>
        <position position="386"/>
    </location>
    <ligand>
        <name>substrate</name>
    </ligand>
</feature>
<dbReference type="Gene3D" id="3.30.390.10">
    <property type="entry name" value="Enolase-like, N-terminal domain"/>
    <property type="match status" value="1"/>
</dbReference>
<evidence type="ECO:0000256" key="5">
    <source>
        <dbReference type="ARBA" id="ARBA00022525"/>
    </source>
</evidence>
<evidence type="ECO:0000256" key="13">
    <source>
        <dbReference type="PIRSR" id="PIRSR001400-3"/>
    </source>
</evidence>
<dbReference type="Pfam" id="PF00113">
    <property type="entry name" value="Enolase_C"/>
    <property type="match status" value="1"/>
</dbReference>
<organism evidence="16 17">
    <name type="scientific">Candidatus Finniella inopinata</name>
    <dbReference type="NCBI Taxonomy" id="1696036"/>
    <lineage>
        <taxon>Bacteria</taxon>
        <taxon>Pseudomonadati</taxon>
        <taxon>Pseudomonadota</taxon>
        <taxon>Alphaproteobacteria</taxon>
        <taxon>Holosporales</taxon>
        <taxon>Candidatus Paracaedibacteraceae</taxon>
        <taxon>Candidatus Finniella</taxon>
    </lineage>
</organism>
<feature type="domain" description="Enolase C-terminal TIM barrel" evidence="14">
    <location>
        <begin position="139"/>
        <end position="417"/>
    </location>
</feature>
<feature type="binding site" evidence="10 13">
    <location>
        <position position="283"/>
    </location>
    <ligand>
        <name>Mg(2+)</name>
        <dbReference type="ChEBI" id="CHEBI:18420"/>
    </ligand>
</feature>
<feature type="binding site" evidence="10">
    <location>
        <position position="335"/>
    </location>
    <ligand>
        <name>(2R)-2-phosphoglycerate</name>
        <dbReference type="ChEBI" id="CHEBI:58289"/>
    </ligand>
</feature>
<dbReference type="SFLD" id="SFLDF00002">
    <property type="entry name" value="enolase"/>
    <property type="match status" value="1"/>
</dbReference>
<dbReference type="UniPathway" id="UPA00109">
    <property type="reaction ID" value="UER00187"/>
</dbReference>
<dbReference type="FunFam" id="3.30.390.10:FF:000001">
    <property type="entry name" value="Enolase"/>
    <property type="match status" value="1"/>
</dbReference>
<keyword evidence="16" id="KW-0670">Pyruvate</keyword>
<dbReference type="PRINTS" id="PR00148">
    <property type="entry name" value="ENOLASE"/>
</dbReference>
<dbReference type="NCBIfam" id="TIGR01060">
    <property type="entry name" value="eno"/>
    <property type="match status" value="1"/>
</dbReference>
<keyword evidence="6 10" id="KW-0460">Magnesium</keyword>
<dbReference type="PANTHER" id="PTHR11902:SF1">
    <property type="entry name" value="ENOLASE"/>
    <property type="match status" value="1"/>
</dbReference>
<comment type="subcellular location">
    <subcellularLocation>
        <location evidence="10">Cytoplasm</location>
    </subcellularLocation>
    <subcellularLocation>
        <location evidence="10">Secreted</location>
    </subcellularLocation>
    <subcellularLocation>
        <location evidence="10">Cell surface</location>
    </subcellularLocation>
    <text evidence="10">Fractions of enolase are present in both the cytoplasm and on the cell surface.</text>
</comment>
<keyword evidence="5 10" id="KW-0964">Secreted</keyword>
<gene>
    <name evidence="10" type="primary">eno</name>
    <name evidence="16" type="ORF">EQU50_02705</name>
</gene>
<dbReference type="OrthoDB" id="9804716at2"/>
<dbReference type="GO" id="GO:0000015">
    <property type="term" value="C:phosphopyruvate hydratase complex"/>
    <property type="evidence" value="ECO:0007669"/>
    <property type="project" value="InterPro"/>
</dbReference>
<feature type="binding site" evidence="12">
    <location>
        <position position="283"/>
    </location>
    <ligand>
        <name>substrate</name>
    </ligand>
</feature>
<feature type="binding site" evidence="10 13">
    <location>
        <position position="310"/>
    </location>
    <ligand>
        <name>Mg(2+)</name>
        <dbReference type="ChEBI" id="CHEBI:18420"/>
    </ligand>
</feature>
<dbReference type="HAMAP" id="MF_00318">
    <property type="entry name" value="Enolase"/>
    <property type="match status" value="1"/>
</dbReference>
<evidence type="ECO:0000313" key="16">
    <source>
        <dbReference type="EMBL" id="RZI46513.1"/>
    </source>
</evidence>
<evidence type="ECO:0000256" key="4">
    <source>
        <dbReference type="ARBA" id="ARBA00017068"/>
    </source>
</evidence>
<comment type="function">
    <text evidence="9 10">Catalyzes the reversible conversion of 2-phosphoglycerate (2-PG) into phosphoenolpyruvate (PEP). It is essential for the degradation of carbohydrates via glycolysis.</text>
</comment>
<dbReference type="InterPro" id="IPR020810">
    <property type="entry name" value="Enolase_C"/>
</dbReference>
<accession>A0A4Q7DI99</accession>
<dbReference type="InterPro" id="IPR029017">
    <property type="entry name" value="Enolase-like_N"/>
</dbReference>
<dbReference type="PANTHER" id="PTHR11902">
    <property type="entry name" value="ENOLASE"/>
    <property type="match status" value="1"/>
</dbReference>
<evidence type="ECO:0000256" key="7">
    <source>
        <dbReference type="ARBA" id="ARBA00023152"/>
    </source>
</evidence>
<dbReference type="SMART" id="SM01192">
    <property type="entry name" value="Enolase_C"/>
    <property type="match status" value="1"/>
</dbReference>
<feature type="binding site" evidence="10">
    <location>
        <position position="386"/>
    </location>
    <ligand>
        <name>(2R)-2-phosphoglycerate</name>
        <dbReference type="ChEBI" id="CHEBI:58289"/>
    </ligand>
</feature>
<evidence type="ECO:0000259" key="14">
    <source>
        <dbReference type="SMART" id="SM01192"/>
    </source>
</evidence>
<dbReference type="GO" id="GO:0004634">
    <property type="term" value="F:phosphopyruvate hydratase activity"/>
    <property type="evidence" value="ECO:0007669"/>
    <property type="project" value="UniProtKB-UniRule"/>
</dbReference>
<comment type="cofactor">
    <cofactor evidence="10">
        <name>Mg(2+)</name>
        <dbReference type="ChEBI" id="CHEBI:18420"/>
    </cofactor>
    <text evidence="10">Binds a second Mg(2+) ion via substrate during catalysis.</text>
</comment>
<reference evidence="16 17" key="1">
    <citation type="submission" date="2018-10" db="EMBL/GenBank/DDBJ databases">
        <title>An updated phylogeny of the Alphaproteobacteria reveals that the parasitic Rickettsiales and Holosporales have independent origins.</title>
        <authorList>
            <person name="Munoz-Gomez S.A."/>
            <person name="Hess S."/>
            <person name="Burger G."/>
            <person name="Lang B.F."/>
            <person name="Susko E."/>
            <person name="Slamovits C.H."/>
            <person name="Roger A.J."/>
        </authorList>
    </citation>
    <scope>NUCLEOTIDE SEQUENCE [LARGE SCALE GENOMIC DNA]</scope>
    <source>
        <strain evidence="16">HOLO01</strain>
    </source>
</reference>